<keyword evidence="10" id="KW-0408">Iron</keyword>
<organism evidence="14 15">
    <name type="scientific">Candidatus Litorirhabdus singularis</name>
    <dbReference type="NCBI Taxonomy" id="2518993"/>
    <lineage>
        <taxon>Bacteria</taxon>
        <taxon>Pseudomonadati</taxon>
        <taxon>Pseudomonadota</taxon>
        <taxon>Gammaproteobacteria</taxon>
        <taxon>Cellvibrionales</taxon>
        <taxon>Halieaceae</taxon>
        <taxon>Candidatus Litorirhabdus</taxon>
    </lineage>
</organism>
<evidence type="ECO:0000256" key="3">
    <source>
        <dbReference type="ARBA" id="ARBA00004370"/>
    </source>
</evidence>
<dbReference type="PANTHER" id="PTHR10978:SF5">
    <property type="entry name" value="SUCCINATE DEHYDROGENASE CYTOCHROME B560 SUBUNIT, MITOCHONDRIAL"/>
    <property type="match status" value="1"/>
</dbReference>
<dbReference type="EMBL" id="SHNN01000002">
    <property type="protein sequence ID" value="MCX2981482.1"/>
    <property type="molecule type" value="Genomic_DNA"/>
</dbReference>
<evidence type="ECO:0000256" key="10">
    <source>
        <dbReference type="ARBA" id="ARBA00023004"/>
    </source>
</evidence>
<sequence length="124" mass="13114">MNDNRPVNLDMTTIKLPLPALVSILTRASGVFLFVAMAVLIYALDASLASEESFNALKLELASPLYKLVIWVIVAALIYHAASGIKHLFGDAGVGETLEGGILGAKIVVAVAAILIVVAGIWIW</sequence>
<comment type="function">
    <text evidence="2">Membrane-anchoring subunit of succinate dehydrogenase (SDH).</text>
</comment>
<dbReference type="PANTHER" id="PTHR10978">
    <property type="entry name" value="SUCCINATE DEHYDROGENASE CYTOCHROME B560 SUBUNIT"/>
    <property type="match status" value="1"/>
</dbReference>
<dbReference type="RefSeq" id="WP_279245483.1">
    <property type="nucleotide sequence ID" value="NZ_SHNN01000002.1"/>
</dbReference>
<feature type="transmembrane region" description="Helical" evidence="13">
    <location>
        <begin position="102"/>
        <end position="123"/>
    </location>
</feature>
<evidence type="ECO:0000256" key="13">
    <source>
        <dbReference type="SAM" id="Phobius"/>
    </source>
</evidence>
<comment type="subcellular location">
    <subcellularLocation>
        <location evidence="3">Membrane</location>
    </subcellularLocation>
</comment>
<keyword evidence="15" id="KW-1185">Reference proteome</keyword>
<evidence type="ECO:0000256" key="12">
    <source>
        <dbReference type="ARBA" id="ARBA00025912"/>
    </source>
</evidence>
<comment type="caution">
    <text evidence="14">The sequence shown here is derived from an EMBL/GenBank/DDBJ whole genome shotgun (WGS) entry which is preliminary data.</text>
</comment>
<dbReference type="Pfam" id="PF01127">
    <property type="entry name" value="Sdh_cyt"/>
    <property type="match status" value="1"/>
</dbReference>
<keyword evidence="6" id="KW-0349">Heme</keyword>
<evidence type="ECO:0000313" key="14">
    <source>
        <dbReference type="EMBL" id="MCX2981482.1"/>
    </source>
</evidence>
<keyword evidence="11 13" id="KW-0472">Membrane</keyword>
<evidence type="ECO:0000313" key="15">
    <source>
        <dbReference type="Proteomes" id="UP001143362"/>
    </source>
</evidence>
<keyword evidence="9 13" id="KW-1133">Transmembrane helix</keyword>
<keyword evidence="7 13" id="KW-0812">Transmembrane</keyword>
<evidence type="ECO:0000256" key="7">
    <source>
        <dbReference type="ARBA" id="ARBA00022692"/>
    </source>
</evidence>
<evidence type="ECO:0000256" key="11">
    <source>
        <dbReference type="ARBA" id="ARBA00023136"/>
    </source>
</evidence>
<protein>
    <recommendedName>
        <fullName evidence="5">Succinate dehydrogenase cytochrome b556 subunit</fullName>
    </recommendedName>
</protein>
<accession>A0ABT3TJD4</accession>
<evidence type="ECO:0000256" key="2">
    <source>
        <dbReference type="ARBA" id="ARBA00004050"/>
    </source>
</evidence>
<dbReference type="PIRSF" id="PIRSF000178">
    <property type="entry name" value="SDH_cyt_b560"/>
    <property type="match status" value="1"/>
</dbReference>
<comment type="cofactor">
    <cofactor evidence="1">
        <name>heme</name>
        <dbReference type="ChEBI" id="CHEBI:30413"/>
    </cofactor>
</comment>
<dbReference type="InterPro" id="IPR034804">
    <property type="entry name" value="SQR/QFR_C/D"/>
</dbReference>
<evidence type="ECO:0000256" key="6">
    <source>
        <dbReference type="ARBA" id="ARBA00022617"/>
    </source>
</evidence>
<feature type="transmembrane region" description="Helical" evidence="13">
    <location>
        <begin position="20"/>
        <end position="44"/>
    </location>
</feature>
<evidence type="ECO:0000256" key="5">
    <source>
        <dbReference type="ARBA" id="ARBA00020076"/>
    </source>
</evidence>
<evidence type="ECO:0000256" key="9">
    <source>
        <dbReference type="ARBA" id="ARBA00022989"/>
    </source>
</evidence>
<name>A0ABT3TJD4_9GAMM</name>
<keyword evidence="8" id="KW-0479">Metal-binding</keyword>
<dbReference type="NCBIfam" id="TIGR02970">
    <property type="entry name" value="succ_dehyd_cytB"/>
    <property type="match status" value="1"/>
</dbReference>
<reference evidence="14" key="1">
    <citation type="submission" date="2019-02" db="EMBL/GenBank/DDBJ databases">
        <authorList>
            <person name="Li S.-H."/>
        </authorList>
    </citation>
    <scope>NUCLEOTIDE SEQUENCE</scope>
    <source>
        <strain evidence="14">IMCC14734</strain>
    </source>
</reference>
<dbReference type="Gene3D" id="1.20.1300.10">
    <property type="entry name" value="Fumarate reductase/succinate dehydrogenase, transmembrane subunit"/>
    <property type="match status" value="1"/>
</dbReference>
<dbReference type="SUPFAM" id="SSF81343">
    <property type="entry name" value="Fumarate reductase respiratory complex transmembrane subunits"/>
    <property type="match status" value="1"/>
</dbReference>
<dbReference type="InterPro" id="IPR014314">
    <property type="entry name" value="Succ_DH_cytb556"/>
</dbReference>
<evidence type="ECO:0000256" key="1">
    <source>
        <dbReference type="ARBA" id="ARBA00001971"/>
    </source>
</evidence>
<comment type="subunit">
    <text evidence="12">Part of an enzyme complex containing four subunits: a flavoprotein, an iron-sulfur protein, plus two membrane-anchoring proteins, SdhC and SdhD. The complex can form homotrimers.</text>
</comment>
<proteinExistence type="inferred from homology"/>
<dbReference type="Proteomes" id="UP001143362">
    <property type="component" value="Unassembled WGS sequence"/>
</dbReference>
<comment type="similarity">
    <text evidence="4">Belongs to the cytochrome b560 family.</text>
</comment>
<evidence type="ECO:0000256" key="4">
    <source>
        <dbReference type="ARBA" id="ARBA00007244"/>
    </source>
</evidence>
<dbReference type="InterPro" id="IPR000701">
    <property type="entry name" value="SuccDH_FuR_B_TM-su"/>
</dbReference>
<feature type="transmembrane region" description="Helical" evidence="13">
    <location>
        <begin position="65"/>
        <end position="82"/>
    </location>
</feature>
<evidence type="ECO:0000256" key="8">
    <source>
        <dbReference type="ARBA" id="ARBA00022723"/>
    </source>
</evidence>
<dbReference type="CDD" id="cd03499">
    <property type="entry name" value="SQR_TypeC_SdhC"/>
    <property type="match status" value="1"/>
</dbReference>
<gene>
    <name evidence="14" type="primary">sdhC</name>
    <name evidence="14" type="ORF">EYC98_11485</name>
</gene>